<evidence type="ECO:0000313" key="3">
    <source>
        <dbReference type="Proteomes" id="UP000007934"/>
    </source>
</evidence>
<dbReference type="STRING" id="936155.HFELIS_03920"/>
<feature type="transmembrane region" description="Helical" evidence="1">
    <location>
        <begin position="15"/>
        <end position="36"/>
    </location>
</feature>
<keyword evidence="1" id="KW-0472">Membrane</keyword>
<evidence type="ECO:0000313" key="2">
    <source>
        <dbReference type="EMBL" id="CBY82476.1"/>
    </source>
</evidence>
<protein>
    <submittedName>
        <fullName evidence="2">Uncharacterized protein</fullName>
    </submittedName>
</protein>
<sequence length="40" mass="4432">MAKKLGVFMGLLDDLMLVFLIAVLVGGVGYYIYIYMGSKK</sequence>
<dbReference type="Proteomes" id="UP000007934">
    <property type="component" value="Chromosome"/>
</dbReference>
<keyword evidence="3" id="KW-1185">Reference proteome</keyword>
<proteinExistence type="predicted"/>
<dbReference type="EMBL" id="FQ670179">
    <property type="protein sequence ID" value="CBY82476.1"/>
    <property type="molecule type" value="Genomic_DNA"/>
</dbReference>
<dbReference type="HOGENOM" id="CLU_3290591_0_0_7"/>
<organism evidence="2 3">
    <name type="scientific">Helicobacter felis (strain ATCC 49179 / CCUG 28539 / NCTC 12436 / CS1)</name>
    <dbReference type="NCBI Taxonomy" id="936155"/>
    <lineage>
        <taxon>Bacteria</taxon>
        <taxon>Pseudomonadati</taxon>
        <taxon>Campylobacterota</taxon>
        <taxon>Epsilonproteobacteria</taxon>
        <taxon>Campylobacterales</taxon>
        <taxon>Helicobacteraceae</taxon>
        <taxon>Helicobacter</taxon>
    </lineage>
</organism>
<dbReference type="KEGG" id="hfe:HFELIS_03920"/>
<evidence type="ECO:0000256" key="1">
    <source>
        <dbReference type="SAM" id="Phobius"/>
    </source>
</evidence>
<accession>E7A998</accession>
<name>E7A998_HELFC</name>
<keyword evidence="1" id="KW-1133">Transmembrane helix</keyword>
<dbReference type="AlphaFoldDB" id="E7A998"/>
<keyword evidence="1" id="KW-0812">Transmembrane</keyword>
<gene>
    <name evidence="2" type="ordered locus">Hfelis_03920</name>
</gene>
<reference evidence="2 3" key="1">
    <citation type="journal article" date="2011" name="Genome Biol. Evol.">
        <title>Comparative whole genome sequence analysis of the carcinogenic bacterial model pathogen Helicobacter felis.</title>
        <authorList>
            <person name="Arnold I.C."/>
            <person name="Zigova Z."/>
            <person name="Holden M."/>
            <person name="Lawley T.D."/>
            <person name="Rad R."/>
            <person name="Dougan G."/>
            <person name="Falkow S."/>
            <person name="Bentley S.D."/>
            <person name="Muller A."/>
        </authorList>
    </citation>
    <scope>NUCLEOTIDE SEQUENCE [LARGE SCALE GENOMIC DNA]</scope>
    <source>
        <strain evidence="3">ATCC 49179 / CCUG 28539 / NCTC 12436 / CS1</strain>
    </source>
</reference>